<reference evidence="2 3" key="1">
    <citation type="submission" date="2023-12" db="EMBL/GenBank/DDBJ databases">
        <title>Novel species of the genus Arcicella isolated from rivers.</title>
        <authorList>
            <person name="Lu H."/>
        </authorList>
    </citation>
    <scope>NUCLEOTIDE SEQUENCE [LARGE SCALE GENOMIC DNA]</scope>
    <source>
        <strain evidence="2 3">DC2W</strain>
    </source>
</reference>
<dbReference type="RefSeq" id="WP_323697669.1">
    <property type="nucleotide sequence ID" value="NZ_JAYGIL010000020.1"/>
</dbReference>
<proteinExistence type="predicted"/>
<keyword evidence="1" id="KW-0732">Signal</keyword>
<dbReference type="EMBL" id="JAYGIL010000020">
    <property type="protein sequence ID" value="MEA5404342.1"/>
    <property type="molecule type" value="Genomic_DNA"/>
</dbReference>
<keyword evidence="3" id="KW-1185">Reference proteome</keyword>
<evidence type="ECO:0000313" key="2">
    <source>
        <dbReference type="EMBL" id="MEA5404342.1"/>
    </source>
</evidence>
<accession>A0ABU5S7B7</accession>
<comment type="caution">
    <text evidence="2">The sequence shown here is derived from an EMBL/GenBank/DDBJ whole genome shotgun (WGS) entry which is preliminary data.</text>
</comment>
<evidence type="ECO:0000313" key="3">
    <source>
        <dbReference type="Proteomes" id="UP001303899"/>
    </source>
</evidence>
<organism evidence="2 3">
    <name type="scientific">Arcicella gelida</name>
    <dbReference type="NCBI Taxonomy" id="2984195"/>
    <lineage>
        <taxon>Bacteria</taxon>
        <taxon>Pseudomonadati</taxon>
        <taxon>Bacteroidota</taxon>
        <taxon>Cytophagia</taxon>
        <taxon>Cytophagales</taxon>
        <taxon>Flectobacillaceae</taxon>
        <taxon>Arcicella</taxon>
    </lineage>
</organism>
<sequence length="133" mass="14572">MKTLVKTFAIALFTTVSFFANANTDANDATNAKKTFAVGVYQTINTLKMNVMIDKLAGKKITIQLKNEDGEVIHTAIIGKKETAYRGNYDLKELEDGKYSFEISDGNAKIVKNVQVGTTKPAPSSSDRFISLN</sequence>
<evidence type="ECO:0000256" key="1">
    <source>
        <dbReference type="SAM" id="SignalP"/>
    </source>
</evidence>
<dbReference type="Proteomes" id="UP001303899">
    <property type="component" value="Unassembled WGS sequence"/>
</dbReference>
<name>A0ABU5S7B7_9BACT</name>
<gene>
    <name evidence="2" type="ORF">VB776_15525</name>
</gene>
<feature type="signal peptide" evidence="1">
    <location>
        <begin position="1"/>
        <end position="22"/>
    </location>
</feature>
<feature type="chain" id="PRO_5046275653" evidence="1">
    <location>
        <begin position="23"/>
        <end position="133"/>
    </location>
</feature>
<protein>
    <submittedName>
        <fullName evidence="2">Uncharacterized protein</fullName>
    </submittedName>
</protein>